<accession>A0A6I4IEU7</accession>
<gene>
    <name evidence="2" type="ORF">GOQ30_03520</name>
</gene>
<evidence type="ECO:0000259" key="1">
    <source>
        <dbReference type="Pfam" id="PF12728"/>
    </source>
</evidence>
<dbReference type="InterPro" id="IPR041657">
    <property type="entry name" value="HTH_17"/>
</dbReference>
<evidence type="ECO:0000313" key="3">
    <source>
        <dbReference type="Proteomes" id="UP000431264"/>
    </source>
</evidence>
<proteinExistence type="predicted"/>
<dbReference type="Proteomes" id="UP000431264">
    <property type="component" value="Unassembled WGS sequence"/>
</dbReference>
<protein>
    <submittedName>
        <fullName evidence="2">Helix-turn-helix domain-containing protein</fullName>
    </submittedName>
</protein>
<dbReference type="RefSeq" id="WP_140996629.1">
    <property type="nucleotide sequence ID" value="NZ_VDCZ01000002.1"/>
</dbReference>
<organism evidence="2 3">
    <name type="scientific">Flavobacterium profundi</name>
    <dbReference type="NCBI Taxonomy" id="1774945"/>
    <lineage>
        <taxon>Bacteria</taxon>
        <taxon>Pseudomonadati</taxon>
        <taxon>Bacteroidota</taxon>
        <taxon>Flavobacteriia</taxon>
        <taxon>Flavobacteriales</taxon>
        <taxon>Flavobacteriaceae</taxon>
        <taxon>Flavobacterium</taxon>
    </lineage>
</organism>
<keyword evidence="3" id="KW-1185">Reference proteome</keyword>
<sequence length="82" mass="9929">MKKQIDHLKKEVSYLKTLILELLPVKEEEWLDSADIKQRFNFSESKLYRLRKNNAIPHTKIGGRYHYPKSFFNQYLMKKIEA</sequence>
<dbReference type="AlphaFoldDB" id="A0A6I4IEU7"/>
<name>A0A6I4IEU7_9FLAO</name>
<dbReference type="Pfam" id="PF12728">
    <property type="entry name" value="HTH_17"/>
    <property type="match status" value="1"/>
</dbReference>
<dbReference type="OrthoDB" id="1028470at2"/>
<comment type="caution">
    <text evidence="2">The sequence shown here is derived from an EMBL/GenBank/DDBJ whole genome shotgun (WGS) entry which is preliminary data.</text>
</comment>
<dbReference type="EMBL" id="WQLW01000002">
    <property type="protein sequence ID" value="MVO08233.1"/>
    <property type="molecule type" value="Genomic_DNA"/>
</dbReference>
<reference evidence="3" key="1">
    <citation type="submission" date="2019-05" db="EMBL/GenBank/DDBJ databases">
        <title>Flavobacterium profundi sp. nov., isolated from a deep-sea seamount.</title>
        <authorList>
            <person name="Zhang D.-C."/>
        </authorList>
    </citation>
    <scope>NUCLEOTIDE SEQUENCE [LARGE SCALE GENOMIC DNA]</scope>
    <source>
        <strain evidence="3">TP390</strain>
    </source>
</reference>
<evidence type="ECO:0000313" key="2">
    <source>
        <dbReference type="EMBL" id="MVO08233.1"/>
    </source>
</evidence>
<feature type="domain" description="Helix-turn-helix" evidence="1">
    <location>
        <begin position="30"/>
        <end position="78"/>
    </location>
</feature>